<dbReference type="InterPro" id="IPR008949">
    <property type="entry name" value="Isoprenoid_synthase_dom_sf"/>
</dbReference>
<evidence type="ECO:0000313" key="2">
    <source>
        <dbReference type="Proteomes" id="UP001437256"/>
    </source>
</evidence>
<protein>
    <recommendedName>
        <fullName evidence="3">Isoprenoid synthase domain-containing protein</fullName>
    </recommendedName>
</protein>
<evidence type="ECO:0000313" key="1">
    <source>
        <dbReference type="EMBL" id="KAL0060354.1"/>
    </source>
</evidence>
<comment type="caution">
    <text evidence="1">The sequence shown here is derived from an EMBL/GenBank/DDBJ whole genome shotgun (WGS) entry which is preliminary data.</text>
</comment>
<dbReference type="Proteomes" id="UP001437256">
    <property type="component" value="Unassembled WGS sequence"/>
</dbReference>
<dbReference type="SUPFAM" id="SSF48576">
    <property type="entry name" value="Terpenoid synthases"/>
    <property type="match status" value="1"/>
</dbReference>
<accession>A0ABR2ZHB0</accession>
<gene>
    <name evidence="1" type="ORF">AAF712_012859</name>
</gene>
<name>A0ABR2ZHB0_9AGAR</name>
<proteinExistence type="predicted"/>
<organism evidence="1 2">
    <name type="scientific">Marasmius tenuissimus</name>
    <dbReference type="NCBI Taxonomy" id="585030"/>
    <lineage>
        <taxon>Eukaryota</taxon>
        <taxon>Fungi</taxon>
        <taxon>Dikarya</taxon>
        <taxon>Basidiomycota</taxon>
        <taxon>Agaricomycotina</taxon>
        <taxon>Agaricomycetes</taxon>
        <taxon>Agaricomycetidae</taxon>
        <taxon>Agaricales</taxon>
        <taxon>Marasmiineae</taxon>
        <taxon>Marasmiaceae</taxon>
        <taxon>Marasmius</taxon>
    </lineage>
</organism>
<sequence length="335" mass="38370">MTLIQPLQDIDTTLHPSFFGSFEIKDCWDQMGPVVLAALDNVIQKCTQPDTPERRKALYMHDNPAGNLFSLSFGLCEAERLGFVVEYLNFLCIIDDVLEDYPQKESLIEHEILGEVLGRGVECDTQPTLNVTPNTRMEWIEYLHNLKARMMDVDPVRTPALLRILEADIRAREDSVEEFNTMEEYLPFRLRNFDYESVSQMMLWAMNVDLLPEEANSDLLAKVKASTGAIAVLANDYFSWEREKRQQQDSDRIRNGVAVFMKELDVPEGDAKEAVKQIIIEEEEKVRELMKDVEVGAGFSDGLRRYLSGLQLFAGGYNFWCATCPRYSRPQGDSE</sequence>
<keyword evidence="2" id="KW-1185">Reference proteome</keyword>
<dbReference type="EMBL" id="JBBXMP010000180">
    <property type="protein sequence ID" value="KAL0060354.1"/>
    <property type="molecule type" value="Genomic_DNA"/>
</dbReference>
<dbReference type="Pfam" id="PF19086">
    <property type="entry name" value="Terpene_syn_C_2"/>
    <property type="match status" value="1"/>
</dbReference>
<evidence type="ECO:0008006" key="3">
    <source>
        <dbReference type="Google" id="ProtNLM"/>
    </source>
</evidence>
<dbReference type="Gene3D" id="1.10.600.10">
    <property type="entry name" value="Farnesyl Diphosphate Synthase"/>
    <property type="match status" value="1"/>
</dbReference>
<reference evidence="1 2" key="1">
    <citation type="submission" date="2024-05" db="EMBL/GenBank/DDBJ databases">
        <title>A draft genome resource for the thread blight pathogen Marasmius tenuissimus strain MS-2.</title>
        <authorList>
            <person name="Yulfo-Soto G.E."/>
            <person name="Baruah I.K."/>
            <person name="Amoako-Attah I."/>
            <person name="Bukari Y."/>
            <person name="Meinhardt L.W."/>
            <person name="Bailey B.A."/>
            <person name="Cohen S.P."/>
        </authorList>
    </citation>
    <scope>NUCLEOTIDE SEQUENCE [LARGE SCALE GENOMIC DNA]</scope>
    <source>
        <strain evidence="1 2">MS-2</strain>
    </source>
</reference>